<organism evidence="8 9">
    <name type="scientific">Drechmeria coniospora</name>
    <name type="common">Nematophagous fungus</name>
    <name type="synonym">Meria coniospora</name>
    <dbReference type="NCBI Taxonomy" id="98403"/>
    <lineage>
        <taxon>Eukaryota</taxon>
        <taxon>Fungi</taxon>
        <taxon>Dikarya</taxon>
        <taxon>Ascomycota</taxon>
        <taxon>Pezizomycotina</taxon>
        <taxon>Sordariomycetes</taxon>
        <taxon>Hypocreomycetidae</taxon>
        <taxon>Hypocreales</taxon>
        <taxon>Ophiocordycipitaceae</taxon>
        <taxon>Drechmeria</taxon>
    </lineage>
</organism>
<dbReference type="Proteomes" id="UP000076580">
    <property type="component" value="Chromosome 02"/>
</dbReference>
<dbReference type="GeneID" id="63717049"/>
<evidence type="ECO:0000256" key="4">
    <source>
        <dbReference type="ARBA" id="ARBA00023163"/>
    </source>
</evidence>
<feature type="domain" description="Xylanolytic transcriptional activator regulatory" evidence="7">
    <location>
        <begin position="277"/>
        <end position="410"/>
    </location>
</feature>
<protein>
    <recommendedName>
        <fullName evidence="7">Xylanolytic transcriptional activator regulatory domain-containing protein</fullName>
    </recommendedName>
</protein>
<keyword evidence="9" id="KW-1185">Reference proteome</keyword>
<gene>
    <name evidence="8" type="ORF">DCS_04406</name>
</gene>
<dbReference type="PANTHER" id="PTHR47338">
    <property type="entry name" value="ZN(II)2CYS6 TRANSCRIPTION FACTOR (EUROFUNG)-RELATED"/>
    <property type="match status" value="1"/>
</dbReference>
<evidence type="ECO:0000313" key="8">
    <source>
        <dbReference type="EMBL" id="KYK57397.1"/>
    </source>
</evidence>
<feature type="compositionally biased region" description="Low complexity" evidence="6">
    <location>
        <begin position="182"/>
        <end position="192"/>
    </location>
</feature>
<reference evidence="8 9" key="1">
    <citation type="journal article" date="2016" name="Sci. Rep.">
        <title>Insights into Adaptations to a Near-Obligate Nematode Endoparasitic Lifestyle from the Finished Genome of Drechmeria coniospora.</title>
        <authorList>
            <person name="Zhang L."/>
            <person name="Zhou Z."/>
            <person name="Guo Q."/>
            <person name="Fokkens L."/>
            <person name="Miskei M."/>
            <person name="Pocsi I."/>
            <person name="Zhang W."/>
            <person name="Chen M."/>
            <person name="Wang L."/>
            <person name="Sun Y."/>
            <person name="Donzelli B.G."/>
            <person name="Gibson D.M."/>
            <person name="Nelson D.R."/>
            <person name="Luo J.G."/>
            <person name="Rep M."/>
            <person name="Liu H."/>
            <person name="Yang S."/>
            <person name="Wang J."/>
            <person name="Krasnoff S.B."/>
            <person name="Xu Y."/>
            <person name="Molnar I."/>
            <person name="Lin M."/>
        </authorList>
    </citation>
    <scope>NUCLEOTIDE SEQUENCE [LARGE SCALE GENOMIC DNA]</scope>
    <source>
        <strain evidence="8 9">ARSEF 6962</strain>
    </source>
</reference>
<dbReference type="EMBL" id="LAYC01000002">
    <property type="protein sequence ID" value="KYK57397.1"/>
    <property type="molecule type" value="Genomic_DNA"/>
</dbReference>
<dbReference type="InterPro" id="IPR050815">
    <property type="entry name" value="TF_fung"/>
</dbReference>
<feature type="compositionally biased region" description="Low complexity" evidence="6">
    <location>
        <begin position="92"/>
        <end position="101"/>
    </location>
</feature>
<feature type="compositionally biased region" description="Basic and acidic residues" evidence="6">
    <location>
        <begin position="162"/>
        <end position="176"/>
    </location>
</feature>
<keyword evidence="3" id="KW-0805">Transcription regulation</keyword>
<dbReference type="AlphaFoldDB" id="A0A151GJX0"/>
<dbReference type="GO" id="GO:0006351">
    <property type="term" value="P:DNA-templated transcription"/>
    <property type="evidence" value="ECO:0007669"/>
    <property type="project" value="InterPro"/>
</dbReference>
<evidence type="ECO:0000256" key="3">
    <source>
        <dbReference type="ARBA" id="ARBA00023015"/>
    </source>
</evidence>
<sequence length="842" mass="94284">MPYAFIRRVGGKGEGWVGHAASKSRCDSIPGGCSIATRAYPTITSSKGEPLGKPRLELEKRPLRCRNRAETALRIYSHEAHPGQIRTDQTRRSTFPRSSSSGNVGHTLGLRDMMTPPDTCASSRGRRRFHHACHACRLVCPDPVLAIVPRHRQTRLVPSPVRHADGDAGGRRRDAPARSQLARAARGSARPAPTRPYDDPRTENDPANRASRPEPSFDDGLGSSEKSYSVTPPAPAPAAASTSVSAPLEPEIGTPTVGFGADDPVARQNVCDMATSIELYFKYCHRQPIWCFEREDVGDYGAIPGDLACSIQVLTCRFSEKQKQMQQQLYRDKARSLVMSRILNGSVELVTVESLCLLSYSYFIDGSFQLGQFHLGVALQLCRTAGLDLESAYAAGEGQVERKRRVFWSLQLLEQYYGRTDGLLRVPTDTWRPTSLSTDGDQAELGRQRPSLPRDELGCSDRDEQGIWNTSVHLGWVWSQVRKYVSDCAQNILREPWRRDSTYAKVLSDFMETEHRIPMCHRYDSAKFYQRKVEELRINRSYWAPWLKEQVTYHAINTVLHHPFLYIIGAQHNPNLAIPNTFWRRSSELALLHSTWIVRLIDMIMDRQVPLTDPFFAHAAAIAATVHLYYCCAAAPKLKHKSNADFAKCKRFLKRFVHFSNACRTLDRTLDRMIQLAAGPAGPESEHVEDWMPSKIYLSVPLMWEILQFKCSGDSERTTTGLLGPSLTPAVDDDGGGESCMLEISGTTSPEITINTADGGQEAPVSTLSYRTSDKPCARDSPWSADWEEANLTLHFTPWLYANSAHLMSMEDVETDGAHIVMGDGVAWWEDDNLSNFMLHDL</sequence>
<feature type="compositionally biased region" description="Basic and acidic residues" evidence="6">
    <location>
        <begin position="444"/>
        <end position="456"/>
    </location>
</feature>
<dbReference type="GO" id="GO:0005634">
    <property type="term" value="C:nucleus"/>
    <property type="evidence" value="ECO:0007669"/>
    <property type="project" value="UniProtKB-SubCell"/>
</dbReference>
<dbReference type="InParanoid" id="A0A151GJX0"/>
<feature type="region of interest" description="Disordered" evidence="6">
    <location>
        <begin position="84"/>
        <end position="124"/>
    </location>
</feature>
<dbReference type="GO" id="GO:0003677">
    <property type="term" value="F:DNA binding"/>
    <property type="evidence" value="ECO:0007669"/>
    <property type="project" value="InterPro"/>
</dbReference>
<dbReference type="STRING" id="98403.A0A151GJX0"/>
<dbReference type="RefSeq" id="XP_040656749.1">
    <property type="nucleotide sequence ID" value="XM_040801716.1"/>
</dbReference>
<dbReference type="Pfam" id="PF04082">
    <property type="entry name" value="Fungal_trans"/>
    <property type="match status" value="1"/>
</dbReference>
<dbReference type="GO" id="GO:0008270">
    <property type="term" value="F:zinc ion binding"/>
    <property type="evidence" value="ECO:0007669"/>
    <property type="project" value="InterPro"/>
</dbReference>
<feature type="region of interest" description="Disordered" evidence="6">
    <location>
        <begin position="434"/>
        <end position="456"/>
    </location>
</feature>
<feature type="compositionally biased region" description="Basic and acidic residues" evidence="6">
    <location>
        <begin position="196"/>
        <end position="206"/>
    </location>
</feature>
<keyword evidence="5" id="KW-0539">Nucleus</keyword>
<feature type="compositionally biased region" description="Low complexity" evidence="6">
    <location>
        <begin position="237"/>
        <end position="247"/>
    </location>
</feature>
<evidence type="ECO:0000259" key="7">
    <source>
        <dbReference type="Pfam" id="PF04082"/>
    </source>
</evidence>
<dbReference type="PANTHER" id="PTHR47338:SF6">
    <property type="entry name" value="ZN(II)2CYS6 TRANSCRIPTION FACTOR (EUROFUNG)"/>
    <property type="match status" value="1"/>
</dbReference>
<keyword evidence="4" id="KW-0804">Transcription</keyword>
<evidence type="ECO:0000256" key="2">
    <source>
        <dbReference type="ARBA" id="ARBA00022723"/>
    </source>
</evidence>
<dbReference type="InterPro" id="IPR007219">
    <property type="entry name" value="XnlR_reg_dom"/>
</dbReference>
<dbReference type="CDD" id="cd12148">
    <property type="entry name" value="fungal_TF_MHR"/>
    <property type="match status" value="1"/>
</dbReference>
<name>A0A151GJX0_DRECN</name>
<evidence type="ECO:0000256" key="1">
    <source>
        <dbReference type="ARBA" id="ARBA00004123"/>
    </source>
</evidence>
<accession>A0A151GJX0</accession>
<evidence type="ECO:0000256" key="5">
    <source>
        <dbReference type="ARBA" id="ARBA00023242"/>
    </source>
</evidence>
<keyword evidence="2" id="KW-0479">Metal-binding</keyword>
<comment type="caution">
    <text evidence="8">The sequence shown here is derived from an EMBL/GenBank/DDBJ whole genome shotgun (WGS) entry which is preliminary data.</text>
</comment>
<comment type="subcellular location">
    <subcellularLocation>
        <location evidence="1">Nucleus</location>
    </subcellularLocation>
</comment>
<feature type="region of interest" description="Disordered" evidence="6">
    <location>
        <begin position="156"/>
        <end position="249"/>
    </location>
</feature>
<evidence type="ECO:0000313" key="9">
    <source>
        <dbReference type="Proteomes" id="UP000076580"/>
    </source>
</evidence>
<evidence type="ECO:0000256" key="6">
    <source>
        <dbReference type="SAM" id="MobiDB-lite"/>
    </source>
</evidence>
<proteinExistence type="predicted"/>
<dbReference type="GO" id="GO:0000981">
    <property type="term" value="F:DNA-binding transcription factor activity, RNA polymerase II-specific"/>
    <property type="evidence" value="ECO:0007669"/>
    <property type="project" value="InterPro"/>
</dbReference>